<organism evidence="1 2">
    <name type="scientific">Babesia caballi</name>
    <dbReference type="NCBI Taxonomy" id="5871"/>
    <lineage>
        <taxon>Eukaryota</taxon>
        <taxon>Sar</taxon>
        <taxon>Alveolata</taxon>
        <taxon>Apicomplexa</taxon>
        <taxon>Aconoidasida</taxon>
        <taxon>Piroplasmida</taxon>
        <taxon>Babesiidae</taxon>
        <taxon>Babesia</taxon>
    </lineage>
</organism>
<dbReference type="AlphaFoldDB" id="A0AAV4LUP8"/>
<proteinExistence type="predicted"/>
<accession>A0AAV4LUP8</accession>
<dbReference type="EMBL" id="BPLF01000002">
    <property type="protein sequence ID" value="GIX63698.1"/>
    <property type="molecule type" value="Genomic_DNA"/>
</dbReference>
<evidence type="ECO:0000313" key="2">
    <source>
        <dbReference type="Proteomes" id="UP001497744"/>
    </source>
</evidence>
<reference evidence="1 2" key="1">
    <citation type="submission" date="2021-06" db="EMBL/GenBank/DDBJ databases">
        <title>Genome sequence of Babesia caballi.</title>
        <authorList>
            <person name="Yamagishi J."/>
            <person name="Kidaka T."/>
            <person name="Ochi A."/>
        </authorList>
    </citation>
    <scope>NUCLEOTIDE SEQUENCE [LARGE SCALE GENOMIC DNA]</scope>
    <source>
        <strain evidence="1">USDA-D6B2</strain>
    </source>
</reference>
<dbReference type="SUPFAM" id="SSF50978">
    <property type="entry name" value="WD40 repeat-like"/>
    <property type="match status" value="1"/>
</dbReference>
<sequence length="683" mass="75169">MECAVHAVIQEPPTGAAFSVKLQDGRRRHLGMPWHPKSQLFNSRGFRALTSVCAPVTKFLREVCSLVEYYYLAAERPALVSMHACARGIVSALGVSIGYAYRLCRSTSAALSNYAIANSTLDFIPKLGSKLMVFKYGFFGHAMSLTAASNNRGVLLADALDRGSINISAVRVAHRDLLMLTQIYDDVGRPTVMSRSLGFDEDVDGGSFITCVSIDPMPGLGTTLMVGYSTGDVELWKESVCMTDLREALYEAVAQCRVTSYPFFCAFSPCGEVAVLLTVDDMYLIEWTGSSLSAVMLVEGSSADFWATTRTRVLAAEWLNAQEILSLTDNGQLWLSRRSEMGYWQRITQYILVDPLPEDAGFTSWISRMQYDGRGLLFIKMFGTHKIYQLRWDKTAMPDLTVVEFPARETMVQLKPAPSAEADESRTAGSLIVADFAIEAHSCVIAVVVSDRSAVYVYNYTNMRLLHTVEPPQCHLRVGGVKFLATGTGASDVFLAVKWVEISLEIFQDSEDFDVDHKVKPSNAAQSTRMTVLYAISSGAQGSQRWKEQTLSDILSVGDGVVASHVREYRPRRLHRREPVPSEAIPTLSVFRPTFPEKLVGGVNNVMMFDDSFAHRRHIFGKSLAKGGSGAFPLSGLPQVTNCVDAPLPGAGGVPRSLLSRAPEASAPVYSMEEFTRRKRGQL</sequence>
<dbReference type="InterPro" id="IPR036322">
    <property type="entry name" value="WD40_repeat_dom_sf"/>
</dbReference>
<protein>
    <submittedName>
        <fullName evidence="1">Uncharacterized protein</fullName>
    </submittedName>
</protein>
<keyword evidence="2" id="KW-1185">Reference proteome</keyword>
<gene>
    <name evidence="1" type="ORF">BcabD6B2_31330</name>
</gene>
<dbReference type="GeneID" id="94195179"/>
<comment type="caution">
    <text evidence="1">The sequence shown here is derived from an EMBL/GenBank/DDBJ whole genome shotgun (WGS) entry which is preliminary data.</text>
</comment>
<evidence type="ECO:0000313" key="1">
    <source>
        <dbReference type="EMBL" id="GIX63698.1"/>
    </source>
</evidence>
<dbReference type="Proteomes" id="UP001497744">
    <property type="component" value="Unassembled WGS sequence"/>
</dbReference>
<dbReference type="RefSeq" id="XP_067715767.1">
    <property type="nucleotide sequence ID" value="XM_067859666.1"/>
</dbReference>
<name>A0AAV4LUP8_BABCB</name>